<feature type="region of interest" description="Disordered" evidence="1">
    <location>
        <begin position="772"/>
        <end position="800"/>
    </location>
</feature>
<dbReference type="OrthoDB" id="2149705at2759"/>
<feature type="compositionally biased region" description="Acidic residues" evidence="1">
    <location>
        <begin position="66"/>
        <end position="75"/>
    </location>
</feature>
<feature type="compositionally biased region" description="Polar residues" evidence="1">
    <location>
        <begin position="235"/>
        <end position="246"/>
    </location>
</feature>
<feature type="region of interest" description="Disordered" evidence="1">
    <location>
        <begin position="591"/>
        <end position="751"/>
    </location>
</feature>
<feature type="compositionally biased region" description="Basic and acidic residues" evidence="1">
    <location>
        <begin position="247"/>
        <end position="265"/>
    </location>
</feature>
<feature type="compositionally biased region" description="Polar residues" evidence="1">
    <location>
        <begin position="595"/>
        <end position="649"/>
    </location>
</feature>
<feature type="compositionally biased region" description="Polar residues" evidence="1">
    <location>
        <begin position="209"/>
        <end position="224"/>
    </location>
</feature>
<feature type="compositionally biased region" description="Polar residues" evidence="1">
    <location>
        <begin position="187"/>
        <end position="197"/>
    </location>
</feature>
<feature type="compositionally biased region" description="Basic and acidic residues" evidence="1">
    <location>
        <begin position="13"/>
        <end position="31"/>
    </location>
</feature>
<keyword evidence="3" id="KW-1185">Reference proteome</keyword>
<accession>A0A8H8RE94</accession>
<gene>
    <name evidence="2" type="ORF">LSUB1_G007370</name>
</gene>
<proteinExistence type="predicted"/>
<sequence>MPPKKRVSAPPDRVYESARPKRQSKLPEQKKFMQSYGKKSGRRVAKAKDDDTLTQMGWVTLSSLSNEEEEEEEADSPERKVRKTRNTGRKSLQEEGDAMDYEEKSKKRGNKRRKTMGDKPDNPPKYLTQTISQMDWSFTSAEDNLDNGENHNYDIYDGPNSLQSLNGPNKAPRLPQPASPVRRISPRRTQVSSTMPAPQTPRRIFRQEIPSSESPATPISTHSKGSARRSPLKEMSTNAPISFSTGRRNEKSSGKLPRLEVKDTFDTSTETQSTIMPSTPAKKSSPAKSVRFAIPEDGEDMSVTSPAVGKKSSRLPQAPQRRTMITEILDSDAESDEEEALESEEPFPTSPEEHDEQNTEEQEPEGEEPVHTDFQDVSDLGPETRYGVIGLETQVEAGRLLDLANDSEDIQAIECRRWKKGEELDGLEEKAFQERTQIMESQRLTSQHMKFMAPRTLNSDVFVSIHPTRVVGFLNRTRNHNTFARPLPPTVSRIWMYETAPLSTLRYMAVIGPVKLPSQILSESAEGNAVFNASKGGKTYAYEILALYELANPLSLSELKSNEWIQRAPGLFNWVRPVVLDQLMANLMPPIFGPDSNQSTPPSSATDTQEAGEQLMSTIRQFTQPPEPSTSLITNSNGHFSPEAVSSQVLEGRDRPEIVLSSQIIKSEDPDIDEVIPSSQQESEQELTPIKPRIPGPSQATTVDLTQSQTPRHSSPTDIIFESPRRPIPSSTPLRLPTPRSATDDYQGPESLVPYSMASSQLLTKSQMLPEGLLGESAPGPPVFVGDSDDEDDNYYSIGL</sequence>
<feature type="compositionally biased region" description="Polar residues" evidence="1">
    <location>
        <begin position="53"/>
        <end position="65"/>
    </location>
</feature>
<name>A0A8H8RE94_9HELO</name>
<evidence type="ECO:0000313" key="2">
    <source>
        <dbReference type="EMBL" id="TVY32527.1"/>
    </source>
</evidence>
<dbReference type="EMBL" id="QGMJ01001007">
    <property type="protein sequence ID" value="TVY32527.1"/>
    <property type="molecule type" value="Genomic_DNA"/>
</dbReference>
<dbReference type="Proteomes" id="UP000462212">
    <property type="component" value="Unassembled WGS sequence"/>
</dbReference>
<evidence type="ECO:0000256" key="1">
    <source>
        <dbReference type="SAM" id="MobiDB-lite"/>
    </source>
</evidence>
<evidence type="ECO:0000313" key="3">
    <source>
        <dbReference type="Proteomes" id="UP000462212"/>
    </source>
</evidence>
<reference evidence="2 3" key="1">
    <citation type="submission" date="2018-05" db="EMBL/GenBank/DDBJ databases">
        <title>Genome sequencing and assembly of the regulated plant pathogen Lachnellula willkommii and related sister species for the development of diagnostic species identification markers.</title>
        <authorList>
            <person name="Giroux E."/>
            <person name="Bilodeau G."/>
        </authorList>
    </citation>
    <scope>NUCLEOTIDE SEQUENCE [LARGE SCALE GENOMIC DNA]</scope>
    <source>
        <strain evidence="2 3">CBS 197.66</strain>
    </source>
</reference>
<feature type="compositionally biased region" description="Low complexity" evidence="1">
    <location>
        <begin position="277"/>
        <end position="289"/>
    </location>
</feature>
<comment type="caution">
    <text evidence="2">The sequence shown here is derived from an EMBL/GenBank/DDBJ whole genome shotgun (WGS) entry which is preliminary data.</text>
</comment>
<dbReference type="AlphaFoldDB" id="A0A8H8RE94"/>
<feature type="compositionally biased region" description="Polar residues" evidence="1">
    <location>
        <begin position="127"/>
        <end position="142"/>
    </location>
</feature>
<feature type="compositionally biased region" description="Acidic residues" evidence="1">
    <location>
        <begin position="329"/>
        <end position="345"/>
    </location>
</feature>
<feature type="region of interest" description="Disordered" evidence="1">
    <location>
        <begin position="1"/>
        <end position="382"/>
    </location>
</feature>
<feature type="compositionally biased region" description="Polar residues" evidence="1">
    <location>
        <begin position="266"/>
        <end position="276"/>
    </location>
</feature>
<feature type="compositionally biased region" description="Polar residues" evidence="1">
    <location>
        <begin position="698"/>
        <end position="717"/>
    </location>
</feature>
<organism evidence="2 3">
    <name type="scientific">Lachnellula subtilissima</name>
    <dbReference type="NCBI Taxonomy" id="602034"/>
    <lineage>
        <taxon>Eukaryota</taxon>
        <taxon>Fungi</taxon>
        <taxon>Dikarya</taxon>
        <taxon>Ascomycota</taxon>
        <taxon>Pezizomycotina</taxon>
        <taxon>Leotiomycetes</taxon>
        <taxon>Helotiales</taxon>
        <taxon>Lachnaceae</taxon>
        <taxon>Lachnellula</taxon>
    </lineage>
</organism>
<feature type="compositionally biased region" description="Acidic residues" evidence="1">
    <location>
        <begin position="353"/>
        <end position="367"/>
    </location>
</feature>
<protein>
    <submittedName>
        <fullName evidence="2">Uncharacterized protein</fullName>
    </submittedName>
</protein>